<reference evidence="1 2" key="1">
    <citation type="submission" date="2018-06" db="EMBL/GenBank/DDBJ databases">
        <authorList>
            <consortium name="Pathogen Informatics"/>
            <person name="Doyle S."/>
        </authorList>
    </citation>
    <scope>NUCLEOTIDE SEQUENCE [LARGE SCALE GENOMIC DNA]</scope>
    <source>
        <strain evidence="1 2">NCTC10211</strain>
    </source>
</reference>
<proteinExistence type="predicted"/>
<evidence type="ECO:0000313" key="1">
    <source>
        <dbReference type="EMBL" id="SUI39552.1"/>
    </source>
</evidence>
<keyword evidence="1" id="KW-0378">Hydrolase</keyword>
<evidence type="ECO:0000313" key="2">
    <source>
        <dbReference type="Proteomes" id="UP000254765"/>
    </source>
</evidence>
<sequence length="84" mass="9149">MMAGKWHLGYVDGAKPTDRGFERAFAFMGGGTSHFDDAKPLGTVEAFHTFYTLNGKRVSLPKDFYSSKGLCRSAGTVDPRDAAE</sequence>
<dbReference type="EMBL" id="UGYK01000002">
    <property type="protein sequence ID" value="SUI39552.1"/>
    <property type="molecule type" value="Genomic_DNA"/>
</dbReference>
<dbReference type="Proteomes" id="UP000254765">
    <property type="component" value="Unassembled WGS sequence"/>
</dbReference>
<dbReference type="EC" id="3.1.6.1" evidence="1"/>
<dbReference type="GO" id="GO:0004065">
    <property type="term" value="F:arylsulfatase activity"/>
    <property type="evidence" value="ECO:0007669"/>
    <property type="project" value="UniProtKB-EC"/>
</dbReference>
<accession>A0A379Y1T0</accession>
<dbReference type="AlphaFoldDB" id="A0A379Y1T0"/>
<dbReference type="Gene3D" id="3.40.720.10">
    <property type="entry name" value="Alkaline Phosphatase, subunit A"/>
    <property type="match status" value="1"/>
</dbReference>
<name>A0A379Y1T0_SERMA</name>
<dbReference type="SUPFAM" id="SSF53649">
    <property type="entry name" value="Alkaline phosphatase-like"/>
    <property type="match status" value="1"/>
</dbReference>
<dbReference type="InterPro" id="IPR017850">
    <property type="entry name" value="Alkaline_phosphatase_core_sf"/>
</dbReference>
<organism evidence="1 2">
    <name type="scientific">Serratia marcescens</name>
    <dbReference type="NCBI Taxonomy" id="615"/>
    <lineage>
        <taxon>Bacteria</taxon>
        <taxon>Pseudomonadati</taxon>
        <taxon>Pseudomonadota</taxon>
        <taxon>Gammaproteobacteria</taxon>
        <taxon>Enterobacterales</taxon>
        <taxon>Yersiniaceae</taxon>
        <taxon>Serratia</taxon>
    </lineage>
</organism>
<protein>
    <submittedName>
        <fullName evidence="1">Arylsulfatase</fullName>
        <ecNumber evidence="1">3.1.6.1</ecNumber>
    </submittedName>
</protein>
<gene>
    <name evidence="1" type="primary">atsA_2</name>
    <name evidence="1" type="ORF">NCTC10211_00437</name>
</gene>